<organism evidence="1 2">
    <name type="scientific">Paenibacillus alvei</name>
    <name type="common">Bacillus alvei</name>
    <dbReference type="NCBI Taxonomy" id="44250"/>
    <lineage>
        <taxon>Bacteria</taxon>
        <taxon>Bacillati</taxon>
        <taxon>Bacillota</taxon>
        <taxon>Bacilli</taxon>
        <taxon>Bacillales</taxon>
        <taxon>Paenibacillaceae</taxon>
        <taxon>Paenibacillus</taxon>
    </lineage>
</organism>
<gene>
    <name evidence="1" type="ORF">PBLR_15351</name>
</gene>
<proteinExistence type="predicted"/>
<evidence type="ECO:0000313" key="1">
    <source>
        <dbReference type="EMBL" id="SYX86925.1"/>
    </source>
</evidence>
<dbReference type="EMBL" id="LS992241">
    <property type="protein sequence ID" value="SYX86925.1"/>
    <property type="molecule type" value="Genomic_DNA"/>
</dbReference>
<protein>
    <submittedName>
        <fullName evidence="1">Uncharacterized protein</fullName>
    </submittedName>
</protein>
<accession>A0A383RIQ1</accession>
<dbReference type="Proteomes" id="UP000304148">
    <property type="component" value="Chromosome"/>
</dbReference>
<name>A0A383RIQ1_PAEAL</name>
<sequence>MGVMYKEVLTMSENAKSKKGKKRLNNVTTVVFLIPRKYSALEIFNLSINDTKVVIIAKPKSNTSTRPVMSYQLWGCCLYTYLAARAKRKDNAAREYTHTCKRPLCL</sequence>
<evidence type="ECO:0000313" key="2">
    <source>
        <dbReference type="Proteomes" id="UP000304148"/>
    </source>
</evidence>
<reference evidence="2" key="1">
    <citation type="submission" date="2018-08" db="EMBL/GenBank/DDBJ databases">
        <authorList>
            <person name="Chevrot R."/>
        </authorList>
    </citation>
    <scope>NUCLEOTIDE SEQUENCE [LARGE SCALE GENOMIC DNA]</scope>
</reference>
<dbReference type="AlphaFoldDB" id="A0A383RIQ1"/>